<keyword evidence="2" id="KW-1185">Reference proteome</keyword>
<dbReference type="EMBL" id="CP014163">
    <property type="protein sequence ID" value="AMB99202.1"/>
    <property type="molecule type" value="Genomic_DNA"/>
</dbReference>
<sequence length="104" mass="12474">MGLRYFNQTCTHDVKNLVIIDTRQSIGQFDELTHFNVLRGRDQVQDFLANEARYPNPRVKWIDYKSQELFHQLRAGEIAEILYLAHMNQQLHSPFFYKLQNNYI</sequence>
<organism evidence="1 2">
    <name type="scientific">Aerococcus urinaehominis</name>
    <dbReference type="NCBI Taxonomy" id="128944"/>
    <lineage>
        <taxon>Bacteria</taxon>
        <taxon>Bacillati</taxon>
        <taxon>Bacillota</taxon>
        <taxon>Bacilli</taxon>
        <taxon>Lactobacillales</taxon>
        <taxon>Aerococcaceae</taxon>
        <taxon>Aerococcus</taxon>
    </lineage>
</organism>
<dbReference type="KEGG" id="auh:AWM75_03915"/>
<evidence type="ECO:0000313" key="2">
    <source>
        <dbReference type="Proteomes" id="UP000062260"/>
    </source>
</evidence>
<accession>A0A0X8FM64</accession>
<proteinExistence type="predicted"/>
<reference evidence="2" key="2">
    <citation type="submission" date="2016-01" db="EMBL/GenBank/DDBJ databases">
        <title>Six Aerococcus type strain genome sequencing and assembly using PacBio and Illumina Hiseq.</title>
        <authorList>
            <person name="Carkaci D."/>
            <person name="Dargis R."/>
            <person name="Nielsen X.C."/>
            <person name="Skovgaard O."/>
            <person name="Fuursted K."/>
            <person name="Christensen J.J."/>
        </authorList>
    </citation>
    <scope>NUCLEOTIDE SEQUENCE [LARGE SCALE GENOMIC DNA]</scope>
    <source>
        <strain evidence="2">CCUG42038B</strain>
    </source>
</reference>
<gene>
    <name evidence="1" type="ORF">AWM75_03915</name>
</gene>
<evidence type="ECO:0000313" key="1">
    <source>
        <dbReference type="EMBL" id="AMB99202.1"/>
    </source>
</evidence>
<dbReference type="Proteomes" id="UP000062260">
    <property type="component" value="Chromosome"/>
</dbReference>
<protein>
    <submittedName>
        <fullName evidence="1">Uncharacterized protein</fullName>
    </submittedName>
</protein>
<dbReference type="STRING" id="128944.AWM75_03915"/>
<dbReference type="AlphaFoldDB" id="A0A0X8FM64"/>
<name>A0A0X8FM64_9LACT</name>
<reference evidence="1 2" key="1">
    <citation type="journal article" date="2016" name="Genome Announc.">
        <title>Complete Genome Sequences of Aerococcus christensenii CCUG 28831T, Aerococcus sanguinicola CCUG 43001T, Aerococcus urinae CCUG 36881T, Aerococcus urinaeequi CCUG 28094T, Aerococcus urinaehominis CCUG 42038 BT, and Aerococcus viridans CCUG 4311T.</title>
        <authorList>
            <person name="Carkaci D."/>
            <person name="Dargis R."/>
            <person name="Nielsen X.C."/>
            <person name="Skovgaard O."/>
            <person name="Fuursted K."/>
            <person name="Christensen J.J."/>
        </authorList>
    </citation>
    <scope>NUCLEOTIDE SEQUENCE [LARGE SCALE GENOMIC DNA]</scope>
    <source>
        <strain evidence="1 2">CCUG42038B</strain>
    </source>
</reference>